<dbReference type="PROSITE" id="PS50089">
    <property type="entry name" value="ZF_RING_2"/>
    <property type="match status" value="1"/>
</dbReference>
<name>C3Y4K7_BRAFL</name>
<proteinExistence type="predicted"/>
<evidence type="ECO:0000259" key="6">
    <source>
        <dbReference type="PROSITE" id="PS50119"/>
    </source>
</evidence>
<keyword evidence="2 4" id="KW-0863">Zinc-finger</keyword>
<protein>
    <recommendedName>
        <fullName evidence="8">RING-type domain-containing protein</fullName>
    </recommendedName>
</protein>
<sequence>MEALESELTCPVCLDLFEDPLQLPCQHNLCRRCFDNICSPQPSDHDVTEEPFLCPTCREEADLSPGGAAATPRRNILLQNIVERFRKAAGRVLRLVLMHSFRPDSGFERSTRSSAQNKPLMEGQVLPCQICEEEPPSPAVKLCVQCNLRYCESCLTSYHPKKGALARHQLVEPTAEKKTAMCSEHDEEKVNLVCIACEVPICQLCKLVGKHKEHDVDALSAQYNERKVSCYQTHRHIIQ</sequence>
<dbReference type="InterPro" id="IPR001841">
    <property type="entry name" value="Znf_RING"/>
</dbReference>
<evidence type="ECO:0000313" key="7">
    <source>
        <dbReference type="EMBL" id="EEN64664.1"/>
    </source>
</evidence>
<dbReference type="PANTHER" id="PTHR24099:SF16">
    <property type="entry name" value="E3 UBIQUITIN-PROTEIN LIGASE MIDLINE-1-LIKE ISOFORM X1"/>
    <property type="match status" value="1"/>
</dbReference>
<evidence type="ECO:0000256" key="1">
    <source>
        <dbReference type="ARBA" id="ARBA00022723"/>
    </source>
</evidence>
<dbReference type="CDD" id="cd19801">
    <property type="entry name" value="Bbox1_MID"/>
    <property type="match status" value="1"/>
</dbReference>
<dbReference type="GO" id="GO:0008270">
    <property type="term" value="F:zinc ion binding"/>
    <property type="evidence" value="ECO:0007669"/>
    <property type="project" value="UniProtKB-KW"/>
</dbReference>
<dbReference type="eggNOG" id="KOG2177">
    <property type="taxonomic scope" value="Eukaryota"/>
</dbReference>
<feature type="domain" description="B box-type" evidence="6">
    <location>
        <begin position="177"/>
        <end position="219"/>
    </location>
</feature>
<dbReference type="PROSITE" id="PS50119">
    <property type="entry name" value="ZF_BBOX"/>
    <property type="match status" value="2"/>
</dbReference>
<evidence type="ECO:0000256" key="3">
    <source>
        <dbReference type="ARBA" id="ARBA00022833"/>
    </source>
</evidence>
<dbReference type="InterPro" id="IPR000315">
    <property type="entry name" value="Znf_B-box"/>
</dbReference>
<dbReference type="SMART" id="SM00336">
    <property type="entry name" value="BBOX"/>
    <property type="match status" value="2"/>
</dbReference>
<accession>C3Y4K7</accession>
<dbReference type="InParanoid" id="C3Y4K7"/>
<dbReference type="Pfam" id="PF22586">
    <property type="entry name" value="ANCHR-like_BBOX"/>
    <property type="match status" value="1"/>
</dbReference>
<dbReference type="Gene3D" id="3.30.160.60">
    <property type="entry name" value="Classic Zinc Finger"/>
    <property type="match status" value="1"/>
</dbReference>
<dbReference type="EMBL" id="GG666486">
    <property type="protein sequence ID" value="EEN64664.1"/>
    <property type="molecule type" value="Genomic_DNA"/>
</dbReference>
<dbReference type="SUPFAM" id="SSF57845">
    <property type="entry name" value="B-box zinc-binding domain"/>
    <property type="match status" value="1"/>
</dbReference>
<reference evidence="7" key="1">
    <citation type="journal article" date="2008" name="Nature">
        <title>The amphioxus genome and the evolution of the chordate karyotype.</title>
        <authorList>
            <consortium name="US DOE Joint Genome Institute (JGI-PGF)"/>
            <person name="Putnam N.H."/>
            <person name="Butts T."/>
            <person name="Ferrier D.E.K."/>
            <person name="Furlong R.F."/>
            <person name="Hellsten U."/>
            <person name="Kawashima T."/>
            <person name="Robinson-Rechavi M."/>
            <person name="Shoguchi E."/>
            <person name="Terry A."/>
            <person name="Yu J.-K."/>
            <person name="Benito-Gutierrez E.L."/>
            <person name="Dubchak I."/>
            <person name="Garcia-Fernandez J."/>
            <person name="Gibson-Brown J.J."/>
            <person name="Grigoriev I.V."/>
            <person name="Horton A.C."/>
            <person name="de Jong P.J."/>
            <person name="Jurka J."/>
            <person name="Kapitonov V.V."/>
            <person name="Kohara Y."/>
            <person name="Kuroki Y."/>
            <person name="Lindquist E."/>
            <person name="Lucas S."/>
            <person name="Osoegawa K."/>
            <person name="Pennacchio L.A."/>
            <person name="Salamov A.A."/>
            <person name="Satou Y."/>
            <person name="Sauka-Spengler T."/>
            <person name="Schmutz J."/>
            <person name="Shin-I T."/>
            <person name="Toyoda A."/>
            <person name="Bronner-Fraser M."/>
            <person name="Fujiyama A."/>
            <person name="Holland L.Z."/>
            <person name="Holland P.W.H."/>
            <person name="Satoh N."/>
            <person name="Rokhsar D.S."/>
        </authorList>
    </citation>
    <scope>NUCLEOTIDE SEQUENCE [LARGE SCALE GENOMIC DNA]</scope>
    <source>
        <strain evidence="7">S238N-H82</strain>
        <tissue evidence="7">Testes</tissue>
    </source>
</reference>
<dbReference type="Gene3D" id="4.10.830.40">
    <property type="match status" value="1"/>
</dbReference>
<evidence type="ECO:0008006" key="8">
    <source>
        <dbReference type="Google" id="ProtNLM"/>
    </source>
</evidence>
<feature type="domain" description="B box-type" evidence="6">
    <location>
        <begin position="126"/>
        <end position="173"/>
    </location>
</feature>
<evidence type="ECO:0000259" key="5">
    <source>
        <dbReference type="PROSITE" id="PS50089"/>
    </source>
</evidence>
<organism>
    <name type="scientific">Branchiostoma floridae</name>
    <name type="common">Florida lancelet</name>
    <name type="synonym">Amphioxus</name>
    <dbReference type="NCBI Taxonomy" id="7739"/>
    <lineage>
        <taxon>Eukaryota</taxon>
        <taxon>Metazoa</taxon>
        <taxon>Chordata</taxon>
        <taxon>Cephalochordata</taxon>
        <taxon>Leptocardii</taxon>
        <taxon>Amphioxiformes</taxon>
        <taxon>Branchiostomatidae</taxon>
        <taxon>Branchiostoma</taxon>
    </lineage>
</organism>
<dbReference type="InterPro" id="IPR050617">
    <property type="entry name" value="E3_ligase_FN3/SPRY"/>
</dbReference>
<gene>
    <name evidence="7" type="ORF">BRAFLDRAFT_212028</name>
</gene>
<evidence type="ECO:0000256" key="2">
    <source>
        <dbReference type="ARBA" id="ARBA00022771"/>
    </source>
</evidence>
<dbReference type="PANTHER" id="PTHR24099">
    <property type="entry name" value="E3 UBIQUITIN-PROTEIN LIGASE TRIM36-RELATED"/>
    <property type="match status" value="1"/>
</dbReference>
<dbReference type="InterPro" id="IPR013083">
    <property type="entry name" value="Znf_RING/FYVE/PHD"/>
</dbReference>
<keyword evidence="1" id="KW-0479">Metal-binding</keyword>
<dbReference type="AlphaFoldDB" id="C3Y4K7"/>
<dbReference type="Pfam" id="PF15227">
    <property type="entry name" value="zf-C3HC4_4"/>
    <property type="match status" value="1"/>
</dbReference>
<dbReference type="Gene3D" id="3.30.40.10">
    <property type="entry name" value="Zinc/RING finger domain, C3HC4 (zinc finger)"/>
    <property type="match status" value="1"/>
</dbReference>
<dbReference type="SMART" id="SM00184">
    <property type="entry name" value="RING"/>
    <property type="match status" value="2"/>
</dbReference>
<dbReference type="Pfam" id="PF00643">
    <property type="entry name" value="zf-B_box"/>
    <property type="match status" value="1"/>
</dbReference>
<keyword evidence="3" id="KW-0862">Zinc</keyword>
<dbReference type="SUPFAM" id="SSF57850">
    <property type="entry name" value="RING/U-box"/>
    <property type="match status" value="1"/>
</dbReference>
<evidence type="ECO:0000256" key="4">
    <source>
        <dbReference type="PROSITE-ProRule" id="PRU00024"/>
    </source>
</evidence>
<feature type="domain" description="RING-type" evidence="5">
    <location>
        <begin position="10"/>
        <end position="58"/>
    </location>
</feature>